<protein>
    <submittedName>
        <fullName evidence="1">Uncharacterized protein</fullName>
    </submittedName>
</protein>
<sequence>MAGVRHGSKIVGKEIPVFNVIKDVPTYTLRNMGGVKKLHDLAKEYGEVSSTIERPGIMSNTPKGVLIADRSYAQGDSSEVVREIIDIWGRLELRIDEDSLNNSSSVYKPELQKILEIIKNRSAQPMDTRL</sequence>
<evidence type="ECO:0000313" key="2">
    <source>
        <dbReference type="Proteomes" id="UP000193749"/>
    </source>
</evidence>
<comment type="caution">
    <text evidence="1">The sequence shown here is derived from an EMBL/GenBank/DDBJ whole genome shotgun (WGS) entry which is preliminary data.</text>
</comment>
<evidence type="ECO:0000313" key="1">
    <source>
        <dbReference type="EMBL" id="ORM88044.1"/>
    </source>
</evidence>
<dbReference type="EMBL" id="MLJI01000003">
    <property type="protein sequence ID" value="ORM88044.1"/>
    <property type="molecule type" value="Genomic_DNA"/>
</dbReference>
<reference evidence="1 2" key="1">
    <citation type="journal article" date="2017" name="Antonie Van Leeuwenhoek">
        <title>Phylogenomic resolution of the bacterial genus Pantoea and its relationship with Erwinia and Tatumella.</title>
        <authorList>
            <person name="Palmer M."/>
            <person name="Steenkamp E.T."/>
            <person name="Coetzee M.P."/>
            <person name="Chan W.Y."/>
            <person name="van Zyl E."/>
            <person name="De Maayer P."/>
            <person name="Coutinho T.A."/>
            <person name="Blom J."/>
            <person name="Smits T.H."/>
            <person name="Duffy B."/>
            <person name="Venter S.N."/>
        </authorList>
    </citation>
    <scope>NUCLEOTIDE SEQUENCE [LARGE SCALE GENOMIC DNA]</scope>
    <source>
        <strain evidence="1 2">LMG 2657</strain>
    </source>
</reference>
<gene>
    <name evidence="1" type="ORF">HA50_29350</name>
</gene>
<name>A0A1X1EH17_PANCY</name>
<dbReference type="AlphaFoldDB" id="A0A1X1EH17"/>
<organism evidence="1 2">
    <name type="scientific">Pantoea cypripedii</name>
    <name type="common">Pectobacterium cypripedii</name>
    <name type="synonym">Erwinia cypripedii</name>
    <dbReference type="NCBI Taxonomy" id="55209"/>
    <lineage>
        <taxon>Bacteria</taxon>
        <taxon>Pseudomonadati</taxon>
        <taxon>Pseudomonadota</taxon>
        <taxon>Gammaproteobacteria</taxon>
        <taxon>Enterobacterales</taxon>
        <taxon>Erwiniaceae</taxon>
        <taxon>Pantoea</taxon>
    </lineage>
</organism>
<dbReference type="STRING" id="55209.HA50_29350"/>
<dbReference type="Proteomes" id="UP000193749">
    <property type="component" value="Unassembled WGS sequence"/>
</dbReference>
<keyword evidence="2" id="KW-1185">Reference proteome</keyword>
<proteinExistence type="predicted"/>
<accession>A0A1X1EH17</accession>